<organism evidence="1">
    <name type="scientific">Aegilops tauschii</name>
    <name type="common">Tausch's goatgrass</name>
    <name type="synonym">Aegilops squarrosa</name>
    <dbReference type="NCBI Taxonomy" id="37682"/>
    <lineage>
        <taxon>Eukaryota</taxon>
        <taxon>Viridiplantae</taxon>
        <taxon>Streptophyta</taxon>
        <taxon>Embryophyta</taxon>
        <taxon>Tracheophyta</taxon>
        <taxon>Spermatophyta</taxon>
        <taxon>Magnoliopsida</taxon>
        <taxon>Liliopsida</taxon>
        <taxon>Poales</taxon>
        <taxon>Poaceae</taxon>
        <taxon>BOP clade</taxon>
        <taxon>Pooideae</taxon>
        <taxon>Triticodae</taxon>
        <taxon>Triticeae</taxon>
        <taxon>Triticinae</taxon>
        <taxon>Aegilops</taxon>
    </lineage>
</organism>
<protein>
    <submittedName>
        <fullName evidence="1">Uncharacterized protein</fullName>
    </submittedName>
</protein>
<proteinExistence type="predicted"/>
<reference evidence="1" key="1">
    <citation type="submission" date="2015-06" db="UniProtKB">
        <authorList>
            <consortium name="EnsemblPlants"/>
        </authorList>
    </citation>
    <scope>IDENTIFICATION</scope>
</reference>
<dbReference type="EnsemblPlants" id="EMT18167">
    <property type="protein sequence ID" value="EMT18167"/>
    <property type="gene ID" value="F775_43170"/>
</dbReference>
<accession>R7W868</accession>
<name>R7W868_AEGTA</name>
<evidence type="ECO:0000313" key="1">
    <source>
        <dbReference type="EnsemblPlants" id="EMT18167"/>
    </source>
</evidence>
<dbReference type="AlphaFoldDB" id="R7W868"/>
<sequence length="62" mass="7287">MEEAVRSELVPITLSGKARTRWKKGVFLKVDFWTRLNFPLEFYYRTGNVAPIDHDTCRSRSP</sequence>
<dbReference type="ExpressionAtlas" id="R7W868">
    <property type="expression patterns" value="baseline"/>
</dbReference>